<feature type="signal peptide" evidence="5">
    <location>
        <begin position="1"/>
        <end position="23"/>
    </location>
</feature>
<organism evidence="7 8">
    <name type="scientific">Roseivirga pacifica</name>
    <dbReference type="NCBI Taxonomy" id="1267423"/>
    <lineage>
        <taxon>Bacteria</taxon>
        <taxon>Pseudomonadati</taxon>
        <taxon>Bacteroidota</taxon>
        <taxon>Cytophagia</taxon>
        <taxon>Cytophagales</taxon>
        <taxon>Roseivirgaceae</taxon>
        <taxon>Roseivirga</taxon>
    </lineage>
</organism>
<dbReference type="PANTHER" id="PTHR30329">
    <property type="entry name" value="STATOR ELEMENT OF FLAGELLAR MOTOR COMPLEX"/>
    <property type="match status" value="1"/>
</dbReference>
<sequence>MYINAVRSSLLILALFCSTAFGAKSQTFGEPSFITSVYFGGGSFFVDFEQSTALTKFLSEIPSKHNFIITVHSHTDNVGGKEYNQWLSQMRSESVIEELIMCDEIKREMIEIKDFGLFNPVYDNTTREGRQKNRRVDVIFWLAI</sequence>
<dbReference type="OrthoDB" id="9782229at2"/>
<dbReference type="SUPFAM" id="SSF103088">
    <property type="entry name" value="OmpA-like"/>
    <property type="match status" value="1"/>
</dbReference>
<dbReference type="GeneID" id="99987010"/>
<dbReference type="InterPro" id="IPR006665">
    <property type="entry name" value="OmpA-like"/>
</dbReference>
<proteinExistence type="predicted"/>
<dbReference type="GO" id="GO:0009279">
    <property type="term" value="C:cell outer membrane"/>
    <property type="evidence" value="ECO:0007669"/>
    <property type="project" value="UniProtKB-SubCell"/>
</dbReference>
<evidence type="ECO:0000259" key="6">
    <source>
        <dbReference type="PROSITE" id="PS51123"/>
    </source>
</evidence>
<name>A0A1I0QG80_9BACT</name>
<dbReference type="AlphaFoldDB" id="A0A1I0QG80"/>
<evidence type="ECO:0000256" key="4">
    <source>
        <dbReference type="PROSITE-ProRule" id="PRU00473"/>
    </source>
</evidence>
<dbReference type="PANTHER" id="PTHR30329:SF21">
    <property type="entry name" value="LIPOPROTEIN YIAD-RELATED"/>
    <property type="match status" value="1"/>
</dbReference>
<dbReference type="InterPro" id="IPR050330">
    <property type="entry name" value="Bact_OuterMem_StrucFunc"/>
</dbReference>
<keyword evidence="5" id="KW-0732">Signal</keyword>
<gene>
    <name evidence="7" type="ORF">SAMN05216290_2308</name>
</gene>
<evidence type="ECO:0000313" key="7">
    <source>
        <dbReference type="EMBL" id="SEW26034.1"/>
    </source>
</evidence>
<dbReference type="CDD" id="cd07185">
    <property type="entry name" value="OmpA_C-like"/>
    <property type="match status" value="1"/>
</dbReference>
<dbReference type="PROSITE" id="PS51123">
    <property type="entry name" value="OMPA_2"/>
    <property type="match status" value="1"/>
</dbReference>
<keyword evidence="3" id="KW-0998">Cell outer membrane</keyword>
<evidence type="ECO:0000256" key="2">
    <source>
        <dbReference type="ARBA" id="ARBA00023136"/>
    </source>
</evidence>
<dbReference type="InterPro" id="IPR036737">
    <property type="entry name" value="OmpA-like_sf"/>
</dbReference>
<evidence type="ECO:0000313" key="8">
    <source>
        <dbReference type="Proteomes" id="UP000199437"/>
    </source>
</evidence>
<dbReference type="STRING" id="1267423.SAMN05216290_2308"/>
<dbReference type="RefSeq" id="WP_090258732.1">
    <property type="nucleotide sequence ID" value="NZ_FOIR01000002.1"/>
</dbReference>
<comment type="subcellular location">
    <subcellularLocation>
        <location evidence="1">Cell outer membrane</location>
    </subcellularLocation>
</comment>
<feature type="chain" id="PRO_5011732675" evidence="5">
    <location>
        <begin position="24"/>
        <end position="144"/>
    </location>
</feature>
<keyword evidence="8" id="KW-1185">Reference proteome</keyword>
<evidence type="ECO:0000256" key="5">
    <source>
        <dbReference type="SAM" id="SignalP"/>
    </source>
</evidence>
<dbReference type="PRINTS" id="PR01021">
    <property type="entry name" value="OMPADOMAIN"/>
</dbReference>
<evidence type="ECO:0000256" key="3">
    <source>
        <dbReference type="ARBA" id="ARBA00023237"/>
    </source>
</evidence>
<reference evidence="8" key="1">
    <citation type="submission" date="2016-10" db="EMBL/GenBank/DDBJ databases">
        <authorList>
            <person name="Varghese N."/>
            <person name="Submissions S."/>
        </authorList>
    </citation>
    <scope>NUCLEOTIDE SEQUENCE [LARGE SCALE GENOMIC DNA]</scope>
    <source>
        <strain evidence="8">CGMCC 1.12402</strain>
    </source>
</reference>
<dbReference type="Pfam" id="PF00691">
    <property type="entry name" value="OmpA"/>
    <property type="match status" value="1"/>
</dbReference>
<protein>
    <submittedName>
        <fullName evidence="7">OmpA family protein</fullName>
    </submittedName>
</protein>
<dbReference type="InterPro" id="IPR006664">
    <property type="entry name" value="OMP_bac"/>
</dbReference>
<dbReference type="EMBL" id="FOIR01000002">
    <property type="protein sequence ID" value="SEW26034.1"/>
    <property type="molecule type" value="Genomic_DNA"/>
</dbReference>
<feature type="domain" description="OmpA-like" evidence="6">
    <location>
        <begin position="26"/>
        <end position="144"/>
    </location>
</feature>
<accession>A0A1I0QG80</accession>
<dbReference type="Gene3D" id="3.30.1330.60">
    <property type="entry name" value="OmpA-like domain"/>
    <property type="match status" value="1"/>
</dbReference>
<dbReference type="Proteomes" id="UP000199437">
    <property type="component" value="Unassembled WGS sequence"/>
</dbReference>
<keyword evidence="2 4" id="KW-0472">Membrane</keyword>
<evidence type="ECO:0000256" key="1">
    <source>
        <dbReference type="ARBA" id="ARBA00004442"/>
    </source>
</evidence>